<organism evidence="3 4">
    <name type="scientific">Desulfoscipio geothermicus DSM 3669</name>
    <dbReference type="NCBI Taxonomy" id="1121426"/>
    <lineage>
        <taxon>Bacteria</taxon>
        <taxon>Bacillati</taxon>
        <taxon>Bacillota</taxon>
        <taxon>Clostridia</taxon>
        <taxon>Eubacteriales</taxon>
        <taxon>Desulfallaceae</taxon>
        <taxon>Desulfoscipio</taxon>
    </lineage>
</organism>
<dbReference type="EMBL" id="FOYM01000014">
    <property type="protein sequence ID" value="SFR07411.1"/>
    <property type="molecule type" value="Genomic_DNA"/>
</dbReference>
<sequence length="182" mass="19879">MKKAIPVLILLLLFTLTACGGKSPEDVLKDYELVDVKTSKLQENDFARVYRVPKPVPDVAEELAKAQAPEQQSDVSEKRMILLYPDTVVDITTDPDKSGNSLVEVASKEYMAGNYSRDHFDLGDFAMGMVMAEVIDEMFDAWEHKYKPRTSGYSGGSGYSSSSGKSIRIGDTIRGGGSAVGK</sequence>
<keyword evidence="4" id="KW-1185">Reference proteome</keyword>
<evidence type="ECO:0000313" key="3">
    <source>
        <dbReference type="EMBL" id="SFR07411.1"/>
    </source>
</evidence>
<feature type="chain" id="PRO_5038480354" description="DUF4247 domain-containing protein" evidence="2">
    <location>
        <begin position="19"/>
        <end position="182"/>
    </location>
</feature>
<dbReference type="PROSITE" id="PS51257">
    <property type="entry name" value="PROKAR_LIPOPROTEIN"/>
    <property type="match status" value="1"/>
</dbReference>
<dbReference type="RefSeq" id="WP_092483581.1">
    <property type="nucleotide sequence ID" value="NZ_FOYM01000014.1"/>
</dbReference>
<gene>
    <name evidence="3" type="ORF">SAMN05660706_114101</name>
</gene>
<dbReference type="Pfam" id="PF14042">
    <property type="entry name" value="DUF4247"/>
    <property type="match status" value="1"/>
</dbReference>
<dbReference type="InterPro" id="IPR025341">
    <property type="entry name" value="DUF4247"/>
</dbReference>
<dbReference type="AlphaFoldDB" id="A0A1I6DPV1"/>
<evidence type="ECO:0000256" key="2">
    <source>
        <dbReference type="SAM" id="SignalP"/>
    </source>
</evidence>
<protein>
    <recommendedName>
        <fullName evidence="5">DUF4247 domain-containing protein</fullName>
    </recommendedName>
</protein>
<accession>A0A1I6DPV1</accession>
<feature type="region of interest" description="Disordered" evidence="1">
    <location>
        <begin position="150"/>
        <end position="182"/>
    </location>
</feature>
<keyword evidence="2" id="KW-0732">Signal</keyword>
<name>A0A1I6DPV1_9FIRM</name>
<evidence type="ECO:0008006" key="5">
    <source>
        <dbReference type="Google" id="ProtNLM"/>
    </source>
</evidence>
<feature type="signal peptide" evidence="2">
    <location>
        <begin position="1"/>
        <end position="18"/>
    </location>
</feature>
<feature type="compositionally biased region" description="Gly residues" evidence="1">
    <location>
        <begin position="173"/>
        <end position="182"/>
    </location>
</feature>
<dbReference type="Proteomes" id="UP000199584">
    <property type="component" value="Unassembled WGS sequence"/>
</dbReference>
<proteinExistence type="predicted"/>
<evidence type="ECO:0000256" key="1">
    <source>
        <dbReference type="SAM" id="MobiDB-lite"/>
    </source>
</evidence>
<evidence type="ECO:0000313" key="4">
    <source>
        <dbReference type="Proteomes" id="UP000199584"/>
    </source>
</evidence>
<dbReference type="STRING" id="39060.SAMN05660706_114101"/>
<reference evidence="4" key="1">
    <citation type="submission" date="2016-10" db="EMBL/GenBank/DDBJ databases">
        <authorList>
            <person name="Varghese N."/>
            <person name="Submissions S."/>
        </authorList>
    </citation>
    <scope>NUCLEOTIDE SEQUENCE [LARGE SCALE GENOMIC DNA]</scope>
    <source>
        <strain evidence="4">DSM 3669</strain>
    </source>
</reference>